<protein>
    <submittedName>
        <fullName evidence="1">Uncharacterized protein</fullName>
    </submittedName>
</protein>
<dbReference type="EMBL" id="OZ034817">
    <property type="protein sequence ID" value="CAL1381752.1"/>
    <property type="molecule type" value="Genomic_DNA"/>
</dbReference>
<gene>
    <name evidence="1" type="ORF">LTRI10_LOCUS23111</name>
</gene>
<keyword evidence="2" id="KW-1185">Reference proteome</keyword>
<proteinExistence type="predicted"/>
<accession>A0AAV2E7E4</accession>
<dbReference type="AlphaFoldDB" id="A0AAV2E7E4"/>
<sequence>MKQNMEDHGANQATECSSKMKAKHHHLLLLQQKPRLAQSKIVGQDHVSILTAPQPDNSSEHLLIHHQQANTNLPSTLTQTTT</sequence>
<evidence type="ECO:0000313" key="2">
    <source>
        <dbReference type="Proteomes" id="UP001497516"/>
    </source>
</evidence>
<name>A0AAV2E7E4_9ROSI</name>
<evidence type="ECO:0000313" key="1">
    <source>
        <dbReference type="EMBL" id="CAL1381752.1"/>
    </source>
</evidence>
<dbReference type="Proteomes" id="UP001497516">
    <property type="component" value="Chromosome 4"/>
</dbReference>
<organism evidence="1 2">
    <name type="scientific">Linum trigynum</name>
    <dbReference type="NCBI Taxonomy" id="586398"/>
    <lineage>
        <taxon>Eukaryota</taxon>
        <taxon>Viridiplantae</taxon>
        <taxon>Streptophyta</taxon>
        <taxon>Embryophyta</taxon>
        <taxon>Tracheophyta</taxon>
        <taxon>Spermatophyta</taxon>
        <taxon>Magnoliopsida</taxon>
        <taxon>eudicotyledons</taxon>
        <taxon>Gunneridae</taxon>
        <taxon>Pentapetalae</taxon>
        <taxon>rosids</taxon>
        <taxon>fabids</taxon>
        <taxon>Malpighiales</taxon>
        <taxon>Linaceae</taxon>
        <taxon>Linum</taxon>
    </lineage>
</organism>
<reference evidence="1 2" key="1">
    <citation type="submission" date="2024-04" db="EMBL/GenBank/DDBJ databases">
        <authorList>
            <person name="Fracassetti M."/>
        </authorList>
    </citation>
    <scope>NUCLEOTIDE SEQUENCE [LARGE SCALE GENOMIC DNA]</scope>
</reference>